<dbReference type="GO" id="GO:0030313">
    <property type="term" value="C:cell envelope"/>
    <property type="evidence" value="ECO:0007669"/>
    <property type="project" value="UniProtKB-SubCell"/>
</dbReference>
<dbReference type="CDD" id="cd14748">
    <property type="entry name" value="PBP2_UgpB"/>
    <property type="match status" value="1"/>
</dbReference>
<dbReference type="AlphaFoldDB" id="A0A401ZEF1"/>
<dbReference type="InterPro" id="IPR006059">
    <property type="entry name" value="SBP"/>
</dbReference>
<organism evidence="5 6">
    <name type="scientific">Dictyobacter aurantiacus</name>
    <dbReference type="NCBI Taxonomy" id="1936993"/>
    <lineage>
        <taxon>Bacteria</taxon>
        <taxon>Bacillati</taxon>
        <taxon>Chloroflexota</taxon>
        <taxon>Ktedonobacteria</taxon>
        <taxon>Ktedonobacterales</taxon>
        <taxon>Dictyobacteraceae</taxon>
        <taxon>Dictyobacter</taxon>
    </lineage>
</organism>
<evidence type="ECO:0000313" key="5">
    <source>
        <dbReference type="EMBL" id="GCE05068.1"/>
    </source>
</evidence>
<dbReference type="Proteomes" id="UP000287224">
    <property type="component" value="Unassembled WGS sequence"/>
</dbReference>
<keyword evidence="3" id="KW-0813">Transport</keyword>
<gene>
    <name evidence="5" type="ORF">KDAU_23970</name>
</gene>
<accession>A0A401ZEF1</accession>
<proteinExistence type="inferred from homology"/>
<dbReference type="EMBL" id="BIFQ01000001">
    <property type="protein sequence ID" value="GCE05068.1"/>
    <property type="molecule type" value="Genomic_DNA"/>
</dbReference>
<keyword evidence="4" id="KW-0732">Signal</keyword>
<evidence type="ECO:0000256" key="1">
    <source>
        <dbReference type="ARBA" id="ARBA00004196"/>
    </source>
</evidence>
<evidence type="ECO:0000313" key="6">
    <source>
        <dbReference type="Proteomes" id="UP000287224"/>
    </source>
</evidence>
<dbReference type="Pfam" id="PF01547">
    <property type="entry name" value="SBP_bac_1"/>
    <property type="match status" value="1"/>
</dbReference>
<comment type="similarity">
    <text evidence="2">Belongs to the bacterial solute-binding protein 1 family.</text>
</comment>
<dbReference type="InterPro" id="IPR050490">
    <property type="entry name" value="Bact_solute-bd_prot1"/>
</dbReference>
<name>A0A401ZEF1_9CHLR</name>
<evidence type="ECO:0000256" key="2">
    <source>
        <dbReference type="ARBA" id="ARBA00008520"/>
    </source>
</evidence>
<dbReference type="SUPFAM" id="SSF53850">
    <property type="entry name" value="Periplasmic binding protein-like II"/>
    <property type="match status" value="1"/>
</dbReference>
<reference evidence="6" key="1">
    <citation type="submission" date="2018-12" db="EMBL/GenBank/DDBJ databases">
        <title>Tengunoibacter tsumagoiensis gen. nov., sp. nov., Dictyobacter kobayashii sp. nov., D. alpinus sp. nov., and D. joshuensis sp. nov. and description of Dictyobacteraceae fam. nov. within the order Ktedonobacterales isolated from Tengu-no-mugimeshi.</title>
        <authorList>
            <person name="Wang C.M."/>
            <person name="Zheng Y."/>
            <person name="Sakai Y."/>
            <person name="Toyoda A."/>
            <person name="Minakuchi Y."/>
            <person name="Abe K."/>
            <person name="Yokota A."/>
            <person name="Yabe S."/>
        </authorList>
    </citation>
    <scope>NUCLEOTIDE SEQUENCE [LARGE SCALE GENOMIC DNA]</scope>
    <source>
        <strain evidence="6">S-27</strain>
    </source>
</reference>
<comment type="subcellular location">
    <subcellularLocation>
        <location evidence="1">Cell envelope</location>
    </subcellularLocation>
</comment>
<evidence type="ECO:0000256" key="3">
    <source>
        <dbReference type="ARBA" id="ARBA00022448"/>
    </source>
</evidence>
<comment type="caution">
    <text evidence="5">The sequence shown here is derived from an EMBL/GenBank/DDBJ whole genome shotgun (WGS) entry which is preliminary data.</text>
</comment>
<dbReference type="PANTHER" id="PTHR43649:SF31">
    <property type="entry name" value="SN-GLYCEROL-3-PHOSPHATE-BINDING PERIPLASMIC PROTEIN UGPB"/>
    <property type="match status" value="1"/>
</dbReference>
<evidence type="ECO:0000256" key="4">
    <source>
        <dbReference type="ARBA" id="ARBA00022729"/>
    </source>
</evidence>
<sequence>MDTGGVHHGVSWKGRASGNPYISCPGGSPTAQAPVSGTVTLTAAGWSSTPAEDALVQKNLQSFEASHPNIKVRWSPITGDYLTKMRANVASNIMPDVFYVQPLMSGPYISSGKLLDLSPYMARSGVKTSDYYPALINPFTCTSGQVYGLPKDWNSLGIFYNKQMLKGAGLPTPTASWTWSDLQRYAQKLTRNPSQSDSTYGITLTADAARWNAFLLANGGSVLNKDGTRAAFNDDAGVKALEYYDSFFKQNTGVLPTTVGASYSGDAFGKGRAAMVIEGGWLIPYLRSTYANMQYAIAPLPVSPINRRGNLAFTNAWSASASTKYPAAAWELIRYMTGPSVQESQLNAGFALPTLKSLANAPYFASHPDFKVLFDAASYSTADYYGPQDTTIRTDLSNAIDAVVLNRQDAQAALNDAASRIDDKLQNG</sequence>
<dbReference type="PANTHER" id="PTHR43649">
    <property type="entry name" value="ARABINOSE-BINDING PROTEIN-RELATED"/>
    <property type="match status" value="1"/>
</dbReference>
<keyword evidence="6" id="KW-1185">Reference proteome</keyword>
<protein>
    <submittedName>
        <fullName evidence="5">ABC transporter substrate-binding protein</fullName>
    </submittedName>
</protein>
<dbReference type="Gene3D" id="3.40.190.10">
    <property type="entry name" value="Periplasmic binding protein-like II"/>
    <property type="match status" value="1"/>
</dbReference>